<feature type="compositionally biased region" description="Low complexity" evidence="1">
    <location>
        <begin position="221"/>
        <end position="235"/>
    </location>
</feature>
<protein>
    <submittedName>
        <fullName evidence="2">Uncharacterized protein</fullName>
    </submittedName>
</protein>
<reference evidence="2" key="1">
    <citation type="submission" date="2021-01" db="EMBL/GenBank/DDBJ databases">
        <title>Whole genome shotgun sequence of Virgisporangium ochraceum NBRC 16418.</title>
        <authorList>
            <person name="Komaki H."/>
            <person name="Tamura T."/>
        </authorList>
    </citation>
    <scope>NUCLEOTIDE SEQUENCE</scope>
    <source>
        <strain evidence="2">NBRC 16418</strain>
    </source>
</reference>
<keyword evidence="3" id="KW-1185">Reference proteome</keyword>
<sequence length="334" mass="35631">MRPTSESDRDARTDPSDPSDDTVRNDPWATGPGHLTHDDQTERFVPEQRDPQDHDGHLYASDTYAEPETTVLPADGAHNADGTHGDQAAVGVAHVDTDSHTGTDTDKADDAAAKADHAKQEAEEAKAEAEEARHDGTHTADGDTHAFDSGTHDSAFDDGGHTEGRHEVSADELESTREEPAVVVEPVPEPVPVAVVEPVDDGRHDEPGHFAAVPVTATDTTPVHTTDADATTADDSTGELKPGDVPVAPVAGFFAADAAQGLRDRWREAQLGFVDDPRKAVDDVKSLVGEAVDQFTAAVSAQRDELDAAAGEDTEQYRVAVQRYRAFFDRLLGL</sequence>
<gene>
    <name evidence="2" type="ORF">Voc01_039030</name>
</gene>
<feature type="compositionally biased region" description="Basic and acidic residues" evidence="1">
    <location>
        <begin position="1"/>
        <end position="15"/>
    </location>
</feature>
<dbReference type="EMBL" id="BOPH01000053">
    <property type="protein sequence ID" value="GIJ68986.1"/>
    <property type="molecule type" value="Genomic_DNA"/>
</dbReference>
<feature type="region of interest" description="Disordered" evidence="1">
    <location>
        <begin position="221"/>
        <end position="241"/>
    </location>
</feature>
<comment type="caution">
    <text evidence="2">The sequence shown here is derived from an EMBL/GenBank/DDBJ whole genome shotgun (WGS) entry which is preliminary data.</text>
</comment>
<name>A0A8J3ZSN6_9ACTN</name>
<organism evidence="2 3">
    <name type="scientific">Virgisporangium ochraceum</name>
    <dbReference type="NCBI Taxonomy" id="65505"/>
    <lineage>
        <taxon>Bacteria</taxon>
        <taxon>Bacillati</taxon>
        <taxon>Actinomycetota</taxon>
        <taxon>Actinomycetes</taxon>
        <taxon>Micromonosporales</taxon>
        <taxon>Micromonosporaceae</taxon>
        <taxon>Virgisporangium</taxon>
    </lineage>
</organism>
<evidence type="ECO:0000256" key="1">
    <source>
        <dbReference type="SAM" id="MobiDB-lite"/>
    </source>
</evidence>
<evidence type="ECO:0000313" key="2">
    <source>
        <dbReference type="EMBL" id="GIJ68986.1"/>
    </source>
</evidence>
<proteinExistence type="predicted"/>
<feature type="compositionally biased region" description="Basic and acidic residues" evidence="1">
    <location>
        <begin position="95"/>
        <end position="180"/>
    </location>
</feature>
<dbReference type="RefSeq" id="WP_203928920.1">
    <property type="nucleotide sequence ID" value="NZ_BOPH01000053.1"/>
</dbReference>
<feature type="compositionally biased region" description="Basic and acidic residues" evidence="1">
    <location>
        <begin position="35"/>
        <end position="57"/>
    </location>
</feature>
<dbReference type="AlphaFoldDB" id="A0A8J3ZSN6"/>
<dbReference type="Proteomes" id="UP000635606">
    <property type="component" value="Unassembled WGS sequence"/>
</dbReference>
<accession>A0A8J3ZSN6</accession>
<evidence type="ECO:0000313" key="3">
    <source>
        <dbReference type="Proteomes" id="UP000635606"/>
    </source>
</evidence>
<feature type="region of interest" description="Disordered" evidence="1">
    <location>
        <begin position="1"/>
        <end position="189"/>
    </location>
</feature>